<dbReference type="EMBL" id="CAWUHD010000009">
    <property type="protein sequence ID" value="CAK7212674.1"/>
    <property type="molecule type" value="Genomic_DNA"/>
</dbReference>
<sequence>MFLLWDLFSRIRDVYGSWHDWLYGDGASEAPDARARIRQCRSIVDFSFASDVSSSRSIDLASRLALRAKANQHLVEALGIHNSLTTDNLATHKSFLRQATHRLKRMATPEHWRQLFVHCSGVLQQGIVDYQDNGHLPLAGLARSICLQSVMCNLFQVTRLAKEDVDTVCDEINKQWVLSKEAVGTIQQSVLLNNALARLLQHGDGPDMSPQQALELILPAYEALWRVVLLTYVTVCFRSDGAGYKQLQRVDVPSVLGTGCAEDKELLKIAKEGLRLFPSSKSIYRARSSLLDDTTTVVANVCALHRDKEIWGSDALLFPYNGFGERMIVLLVALLCTHLGQEEASIVFNNADLDDNMETELPTGRCDMEDWELTLKKGQ</sequence>
<evidence type="ECO:0000313" key="2">
    <source>
        <dbReference type="Proteomes" id="UP001642482"/>
    </source>
</evidence>
<accession>A0ABP0AZH5</accession>
<gene>
    <name evidence="1" type="ORF">SEUCBS140593_001582</name>
</gene>
<comment type="caution">
    <text evidence="1">The sequence shown here is derived from an EMBL/GenBank/DDBJ whole genome shotgun (WGS) entry which is preliminary data.</text>
</comment>
<dbReference type="SUPFAM" id="SSF48264">
    <property type="entry name" value="Cytochrome P450"/>
    <property type="match status" value="1"/>
</dbReference>
<dbReference type="Proteomes" id="UP001642482">
    <property type="component" value="Unassembled WGS sequence"/>
</dbReference>
<name>A0ABP0AZH5_9PEZI</name>
<dbReference type="InterPro" id="IPR036396">
    <property type="entry name" value="Cyt_P450_sf"/>
</dbReference>
<proteinExistence type="predicted"/>
<evidence type="ECO:0000313" key="1">
    <source>
        <dbReference type="EMBL" id="CAK7212674.1"/>
    </source>
</evidence>
<protein>
    <submittedName>
        <fullName evidence="1">Uncharacterized protein</fullName>
    </submittedName>
</protein>
<keyword evidence="2" id="KW-1185">Reference proteome</keyword>
<reference evidence="1 2" key="1">
    <citation type="submission" date="2024-01" db="EMBL/GenBank/DDBJ databases">
        <authorList>
            <person name="Allen C."/>
            <person name="Tagirdzhanova G."/>
        </authorList>
    </citation>
    <scope>NUCLEOTIDE SEQUENCE [LARGE SCALE GENOMIC DNA]</scope>
</reference>
<organism evidence="1 2">
    <name type="scientific">Sporothrix eucalyptigena</name>
    <dbReference type="NCBI Taxonomy" id="1812306"/>
    <lineage>
        <taxon>Eukaryota</taxon>
        <taxon>Fungi</taxon>
        <taxon>Dikarya</taxon>
        <taxon>Ascomycota</taxon>
        <taxon>Pezizomycotina</taxon>
        <taxon>Sordariomycetes</taxon>
        <taxon>Sordariomycetidae</taxon>
        <taxon>Ophiostomatales</taxon>
        <taxon>Ophiostomataceae</taxon>
        <taxon>Sporothrix</taxon>
    </lineage>
</organism>